<proteinExistence type="predicted"/>
<dbReference type="GO" id="GO:0003677">
    <property type="term" value="F:DNA binding"/>
    <property type="evidence" value="ECO:0007669"/>
    <property type="project" value="InterPro"/>
</dbReference>
<dbReference type="PANTHER" id="PTHR46910">
    <property type="entry name" value="TRANSCRIPTION FACTOR PDR1"/>
    <property type="match status" value="1"/>
</dbReference>
<keyword evidence="7" id="KW-1185">Reference proteome</keyword>
<feature type="compositionally biased region" description="Basic and acidic residues" evidence="4">
    <location>
        <begin position="1"/>
        <end position="12"/>
    </location>
</feature>
<dbReference type="AlphaFoldDB" id="A0AAD7AJS1"/>
<protein>
    <submittedName>
        <fullName evidence="6">Fungal-specific transcription factor domain-containing protein</fullName>
    </submittedName>
</protein>
<dbReference type="GO" id="GO:0008270">
    <property type="term" value="F:zinc ion binding"/>
    <property type="evidence" value="ECO:0007669"/>
    <property type="project" value="InterPro"/>
</dbReference>
<dbReference type="InterPro" id="IPR036864">
    <property type="entry name" value="Zn2-C6_fun-type_DNA-bd_sf"/>
</dbReference>
<accession>A0AAD7AJS1</accession>
<dbReference type="InterPro" id="IPR050987">
    <property type="entry name" value="AtrR-like"/>
</dbReference>
<keyword evidence="1" id="KW-0479">Metal-binding</keyword>
<evidence type="ECO:0000256" key="4">
    <source>
        <dbReference type="SAM" id="MobiDB-lite"/>
    </source>
</evidence>
<dbReference type="PROSITE" id="PS50048">
    <property type="entry name" value="ZN2_CY6_FUNGAL_2"/>
    <property type="match status" value="1"/>
</dbReference>
<reference evidence="6" key="1">
    <citation type="submission" date="2023-03" db="EMBL/GenBank/DDBJ databases">
        <title>Massive genome expansion in bonnet fungi (Mycena s.s.) driven by repeated elements and novel gene families across ecological guilds.</title>
        <authorList>
            <consortium name="Lawrence Berkeley National Laboratory"/>
            <person name="Harder C.B."/>
            <person name="Miyauchi S."/>
            <person name="Viragh M."/>
            <person name="Kuo A."/>
            <person name="Thoen E."/>
            <person name="Andreopoulos B."/>
            <person name="Lu D."/>
            <person name="Skrede I."/>
            <person name="Drula E."/>
            <person name="Henrissat B."/>
            <person name="Morin E."/>
            <person name="Kohler A."/>
            <person name="Barry K."/>
            <person name="LaButti K."/>
            <person name="Morin E."/>
            <person name="Salamov A."/>
            <person name="Lipzen A."/>
            <person name="Mereny Z."/>
            <person name="Hegedus B."/>
            <person name="Baldrian P."/>
            <person name="Stursova M."/>
            <person name="Weitz H."/>
            <person name="Taylor A."/>
            <person name="Grigoriev I.V."/>
            <person name="Nagy L.G."/>
            <person name="Martin F."/>
            <person name="Kauserud H."/>
        </authorList>
    </citation>
    <scope>NUCLEOTIDE SEQUENCE</scope>
    <source>
        <strain evidence="6">CBHHK002</strain>
    </source>
</reference>
<dbReference type="EMBL" id="JARIHO010000005">
    <property type="protein sequence ID" value="KAJ7361032.1"/>
    <property type="molecule type" value="Genomic_DNA"/>
</dbReference>
<feature type="region of interest" description="Disordered" evidence="4">
    <location>
        <begin position="1"/>
        <end position="24"/>
    </location>
</feature>
<evidence type="ECO:0000313" key="6">
    <source>
        <dbReference type="EMBL" id="KAJ7361032.1"/>
    </source>
</evidence>
<dbReference type="PANTHER" id="PTHR46910:SF38">
    <property type="entry name" value="ZN(2)-C6 FUNGAL-TYPE DOMAIN-CONTAINING PROTEIN"/>
    <property type="match status" value="1"/>
</dbReference>
<organism evidence="6 7">
    <name type="scientific">Mycena albidolilacea</name>
    <dbReference type="NCBI Taxonomy" id="1033008"/>
    <lineage>
        <taxon>Eukaryota</taxon>
        <taxon>Fungi</taxon>
        <taxon>Dikarya</taxon>
        <taxon>Basidiomycota</taxon>
        <taxon>Agaricomycotina</taxon>
        <taxon>Agaricomycetes</taxon>
        <taxon>Agaricomycetidae</taxon>
        <taxon>Agaricales</taxon>
        <taxon>Marasmiineae</taxon>
        <taxon>Mycenaceae</taxon>
        <taxon>Mycena</taxon>
    </lineage>
</organism>
<dbReference type="Proteomes" id="UP001218218">
    <property type="component" value="Unassembled WGS sequence"/>
</dbReference>
<feature type="coiled-coil region" evidence="3">
    <location>
        <begin position="70"/>
        <end position="97"/>
    </location>
</feature>
<dbReference type="CDD" id="cd12148">
    <property type="entry name" value="fungal_TF_MHR"/>
    <property type="match status" value="1"/>
</dbReference>
<dbReference type="GO" id="GO:0000981">
    <property type="term" value="F:DNA-binding transcription factor activity, RNA polymerase II-specific"/>
    <property type="evidence" value="ECO:0007669"/>
    <property type="project" value="InterPro"/>
</dbReference>
<evidence type="ECO:0000313" key="7">
    <source>
        <dbReference type="Proteomes" id="UP001218218"/>
    </source>
</evidence>
<dbReference type="InterPro" id="IPR007219">
    <property type="entry name" value="XnlR_reg_dom"/>
</dbReference>
<dbReference type="PROSITE" id="PS00463">
    <property type="entry name" value="ZN2_CY6_FUNGAL_1"/>
    <property type="match status" value="1"/>
</dbReference>
<dbReference type="SUPFAM" id="SSF57701">
    <property type="entry name" value="Zn2/Cys6 DNA-binding domain"/>
    <property type="match status" value="1"/>
</dbReference>
<dbReference type="CDD" id="cd00067">
    <property type="entry name" value="GAL4"/>
    <property type="match status" value="1"/>
</dbReference>
<keyword evidence="3" id="KW-0175">Coiled coil</keyword>
<keyword evidence="2" id="KW-0539">Nucleus</keyword>
<name>A0AAD7AJS1_9AGAR</name>
<dbReference type="InterPro" id="IPR001138">
    <property type="entry name" value="Zn2Cys6_DnaBD"/>
</dbReference>
<dbReference type="Gene3D" id="4.10.240.10">
    <property type="entry name" value="Zn(2)-C6 fungal-type DNA-binding domain"/>
    <property type="match status" value="1"/>
</dbReference>
<gene>
    <name evidence="6" type="ORF">DFH08DRAFT_842933</name>
</gene>
<dbReference type="SMART" id="SM00066">
    <property type="entry name" value="GAL4"/>
    <property type="match status" value="1"/>
</dbReference>
<evidence type="ECO:0000256" key="1">
    <source>
        <dbReference type="ARBA" id="ARBA00022723"/>
    </source>
</evidence>
<dbReference type="SMART" id="SM00906">
    <property type="entry name" value="Fungal_trans"/>
    <property type="match status" value="1"/>
</dbReference>
<dbReference type="GO" id="GO:0006351">
    <property type="term" value="P:DNA-templated transcription"/>
    <property type="evidence" value="ECO:0007669"/>
    <property type="project" value="InterPro"/>
</dbReference>
<evidence type="ECO:0000259" key="5">
    <source>
        <dbReference type="PROSITE" id="PS50048"/>
    </source>
</evidence>
<feature type="domain" description="Zn(2)-C6 fungal-type" evidence="5">
    <location>
        <begin position="30"/>
        <end position="63"/>
    </location>
</feature>
<comment type="caution">
    <text evidence="6">The sequence shown here is derived from an EMBL/GenBank/DDBJ whole genome shotgun (WGS) entry which is preliminary data.</text>
</comment>
<evidence type="ECO:0000256" key="2">
    <source>
        <dbReference type="ARBA" id="ARBA00023242"/>
    </source>
</evidence>
<dbReference type="Pfam" id="PF04082">
    <property type="entry name" value="Fungal_trans"/>
    <property type="match status" value="1"/>
</dbReference>
<evidence type="ECO:0000256" key="3">
    <source>
        <dbReference type="SAM" id="Coils"/>
    </source>
</evidence>
<dbReference type="Pfam" id="PF00172">
    <property type="entry name" value="Zn_clus"/>
    <property type="match status" value="1"/>
</dbReference>
<sequence length="746" mass="84370">MSEKEQVEEHSRSHSPTGSIPVKQRRPLRSCDTCRQRKIRCDGQSMPDGHCSSCLAFGSPCTYMEPARKRGRKHNLVDELKKENDDLKTENASLKAKLRSLSVCSLCAQPLGGPSSGISTLPCSAPAAKTALESGDTLEELSSRFSQFDLDEFGNNYFGASSSFSLADHTIAMKETHYGRPFTLHPRRRLYWGMLPWEKEAYDLRPQYVYPPTDLIDSLLRLYFTNVHPTLPILNRPSFERSVAQGLHLTDTQFGGTLLSVLAIGSRYSKDSRVFVDGDASCLSAGWKFANQIWILRNLFEPTIHEVQMYCILTLYAMGISMPQNYWLYLGIGIRCLHHRGAHRRKPEGPKWESDHDEELWRRAFWSFVTLERLVCGCIGRPMSLQAEEYDTEPPLQVDDEYWDQGFTQPPGKPSQLSYFVCDLRLCEISADVMRRLYASKKSKILMGWESLDWDRRTVAHFDSMMNDFLDSIPSHLRWDPDSPPQGVFFDQSAVLHVSYHYLMIAIHRPYIQKATRLTATSLSICANAARKILRTADIWFTKLQRLPPQNLINPVFVSGLILLLNILAAKRVGISIDKNKDSVLVTIAMEFLKVAETRYQPVGRLSDILRDVWSFDTQPNTQIPIDPGAYKNGAAEFAAPGSQSLSNFSSPLANEVNRNYPHLDIPFTDTSGQSSGPKPGMSIEQLLADAGTPDTTRSIFEDEFMSMWMAVPTDVAHMVGGWETYVEDRNVAEVNWFSSFGAPHY</sequence>